<dbReference type="Proteomes" id="UP000237144">
    <property type="component" value="Unassembled WGS sequence"/>
</dbReference>
<dbReference type="EMBL" id="PJQD01000096">
    <property type="protein sequence ID" value="POY70913.1"/>
    <property type="molecule type" value="Genomic_DNA"/>
</dbReference>
<dbReference type="InterPro" id="IPR012347">
    <property type="entry name" value="Ferritin-like"/>
</dbReference>
<dbReference type="CDD" id="cd00657">
    <property type="entry name" value="Ferritin_like"/>
    <property type="match status" value="1"/>
</dbReference>
<dbReference type="PANTHER" id="PTHR31694:SF26">
    <property type="entry name" value="OS05G0151100 PROTEIN"/>
    <property type="match status" value="1"/>
</dbReference>
<gene>
    <name evidence="3" type="ORF">BMF94_6091</name>
</gene>
<keyword evidence="2" id="KW-0732">Signal</keyword>
<dbReference type="Gene3D" id="1.20.1260.10">
    <property type="match status" value="1"/>
</dbReference>
<dbReference type="PANTHER" id="PTHR31694">
    <property type="entry name" value="DESICCATION-LIKE PROTEIN"/>
    <property type="match status" value="1"/>
</dbReference>
<reference evidence="3 4" key="1">
    <citation type="journal article" date="2018" name="Front. Microbiol.">
        <title>Prospects for Fungal Bioremediation of Acidic Radioactive Waste Sites: Characterization and Genome Sequence of Rhodotorula taiwanensis MD1149.</title>
        <authorList>
            <person name="Tkavc R."/>
            <person name="Matrosova V.Y."/>
            <person name="Grichenko O.E."/>
            <person name="Gostincar C."/>
            <person name="Volpe R.P."/>
            <person name="Klimenkova P."/>
            <person name="Gaidamakova E.K."/>
            <person name="Zhou C.E."/>
            <person name="Stewart B.J."/>
            <person name="Lyman M.G."/>
            <person name="Malfatti S.A."/>
            <person name="Rubinfeld B."/>
            <person name="Courtot M."/>
            <person name="Singh J."/>
            <person name="Dalgard C.L."/>
            <person name="Hamilton T."/>
            <person name="Frey K.G."/>
            <person name="Gunde-Cimerman N."/>
            <person name="Dugan L."/>
            <person name="Daly M.J."/>
        </authorList>
    </citation>
    <scope>NUCLEOTIDE SEQUENCE [LARGE SCALE GENOMIC DNA]</scope>
    <source>
        <strain evidence="3 4">MD1149</strain>
    </source>
</reference>
<feature type="compositionally biased region" description="Polar residues" evidence="1">
    <location>
        <begin position="490"/>
        <end position="499"/>
    </location>
</feature>
<comment type="caution">
    <text evidence="3">The sequence shown here is derived from an EMBL/GenBank/DDBJ whole genome shotgun (WGS) entry which is preliminary data.</text>
</comment>
<feature type="region of interest" description="Disordered" evidence="1">
    <location>
        <begin position="482"/>
        <end position="518"/>
    </location>
</feature>
<feature type="chain" id="PRO_5015777796" evidence="2">
    <location>
        <begin position="22"/>
        <end position="518"/>
    </location>
</feature>
<dbReference type="Pfam" id="PF13668">
    <property type="entry name" value="Ferritin_2"/>
    <property type="match status" value="1"/>
</dbReference>
<name>A0A2S5B2A3_9BASI</name>
<evidence type="ECO:0000256" key="1">
    <source>
        <dbReference type="SAM" id="MobiDB-lite"/>
    </source>
</evidence>
<evidence type="ECO:0000256" key="2">
    <source>
        <dbReference type="SAM" id="SignalP"/>
    </source>
</evidence>
<protein>
    <submittedName>
        <fullName evidence="3">Uncharacterized protein</fullName>
    </submittedName>
</protein>
<evidence type="ECO:0000313" key="4">
    <source>
        <dbReference type="Proteomes" id="UP000237144"/>
    </source>
</evidence>
<feature type="signal peptide" evidence="2">
    <location>
        <begin position="1"/>
        <end position="21"/>
    </location>
</feature>
<accession>A0A2S5B2A3</accession>
<dbReference type="OrthoDB" id="1001765at2759"/>
<keyword evidence="4" id="KW-1185">Reference proteome</keyword>
<sequence length="518" mass="53118">MRLYKLSLSVVLSLVASTAIGAVDSSRKGFARERRLHGHAHLAARSQHLSGAYSGAGATQKMSASSYTVPAATSSSSMSASPVATNSISGAASYTSPASDGSAYATPSLHMASATTTSGLAPVPSVSSTPPSTDLVVLQLAVVLEAFEGAFYRQGLAKFGLADMMAAGLSRVQAFIVIEQIQILAIDEDAHLQALSSAVVALGAQPFTGCGYDFSKALADPLTFLSAARIIEAVGVSAYLGAAHLLKSADLLEAAASILTLEARHQSLLNVLNGGSFNPQSFDIQLTPQAVLSLVGGFLTGCQATNSPLSVRSGNPDGTFQAGTQLVVEVMDVTVQIEILFCQIIVGGSSIALVMPANSCYIPTGIDGPVAVYLTKDNTPLATNVVIQNQLTIVAGPGLIFVDEKITILAALLGPSSQARAENGGENVSRTLPCANLGGWAISTMRGADQSTTNGTTSAMPSSMVASYSAAEGAAASVASKPDMAGAPASSWSPTSPRLSGTPYRFGRRRRTALHRHA</sequence>
<dbReference type="STRING" id="741276.A0A2S5B2A3"/>
<evidence type="ECO:0000313" key="3">
    <source>
        <dbReference type="EMBL" id="POY70913.1"/>
    </source>
</evidence>
<organism evidence="3 4">
    <name type="scientific">Rhodotorula taiwanensis</name>
    <dbReference type="NCBI Taxonomy" id="741276"/>
    <lineage>
        <taxon>Eukaryota</taxon>
        <taxon>Fungi</taxon>
        <taxon>Dikarya</taxon>
        <taxon>Basidiomycota</taxon>
        <taxon>Pucciniomycotina</taxon>
        <taxon>Microbotryomycetes</taxon>
        <taxon>Sporidiobolales</taxon>
        <taxon>Sporidiobolaceae</taxon>
        <taxon>Rhodotorula</taxon>
    </lineage>
</organism>
<feature type="compositionally biased region" description="Basic residues" evidence="1">
    <location>
        <begin position="506"/>
        <end position="518"/>
    </location>
</feature>
<dbReference type="SUPFAM" id="SSF47240">
    <property type="entry name" value="Ferritin-like"/>
    <property type="match status" value="1"/>
</dbReference>
<dbReference type="InterPro" id="IPR052965">
    <property type="entry name" value="Pigment-catalase-like"/>
</dbReference>
<dbReference type="AlphaFoldDB" id="A0A2S5B2A3"/>
<dbReference type="InterPro" id="IPR009078">
    <property type="entry name" value="Ferritin-like_SF"/>
</dbReference>
<proteinExistence type="predicted"/>